<dbReference type="EMBL" id="CP032624">
    <property type="protein sequence ID" value="AYG05353.1"/>
    <property type="molecule type" value="Genomic_DNA"/>
</dbReference>
<comment type="catalytic activity">
    <reaction evidence="1">
        <text>ATP + protein L-histidine = ADP + protein N-phospho-L-histidine.</text>
        <dbReference type="EC" id="2.7.13.3"/>
    </reaction>
</comment>
<evidence type="ECO:0000256" key="5">
    <source>
        <dbReference type="ARBA" id="ARBA00022741"/>
    </source>
</evidence>
<dbReference type="Pfam" id="PF07730">
    <property type="entry name" value="HisKA_3"/>
    <property type="match status" value="1"/>
</dbReference>
<dbReference type="Gene3D" id="1.20.5.1930">
    <property type="match status" value="1"/>
</dbReference>
<feature type="domain" description="Signal transduction histidine kinase subgroup 3 dimerisation and phosphoacceptor" evidence="10">
    <location>
        <begin position="208"/>
        <end position="272"/>
    </location>
</feature>
<keyword evidence="9" id="KW-0472">Membrane</keyword>
<evidence type="ECO:0000256" key="6">
    <source>
        <dbReference type="ARBA" id="ARBA00022777"/>
    </source>
</evidence>
<feature type="transmembrane region" description="Helical" evidence="9">
    <location>
        <begin position="34"/>
        <end position="53"/>
    </location>
</feature>
<keyword evidence="7" id="KW-0067">ATP-binding</keyword>
<keyword evidence="3" id="KW-0597">Phosphoprotein</keyword>
<feature type="transmembrane region" description="Helical" evidence="9">
    <location>
        <begin position="120"/>
        <end position="147"/>
    </location>
</feature>
<dbReference type="OrthoDB" id="5242012at2"/>
<dbReference type="Gene3D" id="3.30.565.10">
    <property type="entry name" value="Histidine kinase-like ATPase, C-terminal domain"/>
    <property type="match status" value="1"/>
</dbReference>
<keyword evidence="4" id="KW-0808">Transferase</keyword>
<dbReference type="Proteomes" id="UP000275069">
    <property type="component" value="Chromosome"/>
</dbReference>
<evidence type="ECO:0000256" key="3">
    <source>
        <dbReference type="ARBA" id="ARBA00022553"/>
    </source>
</evidence>
<evidence type="ECO:0000313" key="11">
    <source>
        <dbReference type="EMBL" id="AYG05353.1"/>
    </source>
</evidence>
<keyword evidence="6 11" id="KW-0418">Kinase</keyword>
<dbReference type="GO" id="GO:0000155">
    <property type="term" value="F:phosphorelay sensor kinase activity"/>
    <property type="evidence" value="ECO:0007669"/>
    <property type="project" value="InterPro"/>
</dbReference>
<feature type="transmembrane region" description="Helical" evidence="9">
    <location>
        <begin position="153"/>
        <end position="172"/>
    </location>
</feature>
<reference evidence="11 12" key="1">
    <citation type="submission" date="2018-09" db="EMBL/GenBank/DDBJ databases">
        <title>Genome sequencing of strain 2DFW10M-5.</title>
        <authorList>
            <person name="Heo J."/>
            <person name="Kim S.-J."/>
            <person name="Kwon S.-W."/>
        </authorList>
    </citation>
    <scope>NUCLEOTIDE SEQUENCE [LARGE SCALE GENOMIC DNA]</scope>
    <source>
        <strain evidence="11 12">2DFW10M-5</strain>
    </source>
</reference>
<keyword evidence="5" id="KW-0547">Nucleotide-binding</keyword>
<organism evidence="11 12">
    <name type="scientific">Gryllotalpicola protaetiae</name>
    <dbReference type="NCBI Taxonomy" id="2419771"/>
    <lineage>
        <taxon>Bacteria</taxon>
        <taxon>Bacillati</taxon>
        <taxon>Actinomycetota</taxon>
        <taxon>Actinomycetes</taxon>
        <taxon>Micrococcales</taxon>
        <taxon>Microbacteriaceae</taxon>
        <taxon>Gryllotalpicola</taxon>
    </lineage>
</organism>
<dbReference type="InterPro" id="IPR011712">
    <property type="entry name" value="Sig_transdc_His_kin_sub3_dim/P"/>
</dbReference>
<evidence type="ECO:0000256" key="2">
    <source>
        <dbReference type="ARBA" id="ARBA00012438"/>
    </source>
</evidence>
<evidence type="ECO:0000256" key="1">
    <source>
        <dbReference type="ARBA" id="ARBA00000085"/>
    </source>
</evidence>
<evidence type="ECO:0000256" key="8">
    <source>
        <dbReference type="ARBA" id="ARBA00023012"/>
    </source>
</evidence>
<name>A0A387BNF2_9MICO</name>
<dbReference type="InterPro" id="IPR036890">
    <property type="entry name" value="HATPase_C_sf"/>
</dbReference>
<dbReference type="GO" id="GO:0016020">
    <property type="term" value="C:membrane"/>
    <property type="evidence" value="ECO:0007669"/>
    <property type="project" value="InterPro"/>
</dbReference>
<dbReference type="GO" id="GO:0046983">
    <property type="term" value="F:protein dimerization activity"/>
    <property type="evidence" value="ECO:0007669"/>
    <property type="project" value="InterPro"/>
</dbReference>
<keyword evidence="8" id="KW-0902">Two-component regulatory system</keyword>
<dbReference type="InterPro" id="IPR050482">
    <property type="entry name" value="Sensor_HK_TwoCompSys"/>
</dbReference>
<dbReference type="PANTHER" id="PTHR24421:SF10">
    <property type="entry name" value="NITRATE_NITRITE SENSOR PROTEIN NARQ"/>
    <property type="match status" value="1"/>
</dbReference>
<keyword evidence="9" id="KW-0812">Transmembrane</keyword>
<proteinExistence type="predicted"/>
<evidence type="ECO:0000256" key="9">
    <source>
        <dbReference type="SAM" id="Phobius"/>
    </source>
</evidence>
<keyword evidence="9" id="KW-1133">Transmembrane helix</keyword>
<dbReference type="SUPFAM" id="SSF55874">
    <property type="entry name" value="ATPase domain of HSP90 chaperone/DNA topoisomerase II/histidine kinase"/>
    <property type="match status" value="1"/>
</dbReference>
<protein>
    <recommendedName>
        <fullName evidence="2">histidine kinase</fullName>
        <ecNumber evidence="2">2.7.13.3</ecNumber>
    </recommendedName>
</protein>
<dbReference type="GO" id="GO:0005524">
    <property type="term" value="F:ATP binding"/>
    <property type="evidence" value="ECO:0007669"/>
    <property type="project" value="UniProtKB-KW"/>
</dbReference>
<evidence type="ECO:0000313" key="12">
    <source>
        <dbReference type="Proteomes" id="UP000275069"/>
    </source>
</evidence>
<evidence type="ECO:0000259" key="10">
    <source>
        <dbReference type="Pfam" id="PF07730"/>
    </source>
</evidence>
<dbReference type="KEGG" id="gry:D7I44_09520"/>
<dbReference type="EC" id="2.7.13.3" evidence="2"/>
<evidence type="ECO:0000256" key="4">
    <source>
        <dbReference type="ARBA" id="ARBA00022679"/>
    </source>
</evidence>
<dbReference type="PANTHER" id="PTHR24421">
    <property type="entry name" value="NITRATE/NITRITE SENSOR PROTEIN NARX-RELATED"/>
    <property type="match status" value="1"/>
</dbReference>
<evidence type="ECO:0000256" key="7">
    <source>
        <dbReference type="ARBA" id="ARBA00022840"/>
    </source>
</evidence>
<sequence length="397" mass="42223">MLCALIVPTAAALLPVLASFGLLGGPWSWRNPWSWGALSVLIAISALALAHPVTKLFRSLLVRWCGLRLPNGFRALPEPVQLSTGYWWNGRSYERTRSDAESDLRLSRVLERAYWREVRWVLGPALVVAIVSGFPAYALFGAAILIASVTAPGIAAGVAVAAASLALAPFAWRATRPVAARWLTPGRSAAESQAQRADLTAAHDAEIRRIERDLHDGAQARLVAVGIDLATAERLLEREPDRARELLKLARAGTANSLEDLRGLVRGVYPPVLVERGFVAAVRAVALDSPVPIEVVAPDGLRLPSPVEATLYFGVVEALANMAKYSDAARGSVIVREEPGHVAVIVRDDGRGGAMIVAGGGLDGVRRRAGAFDGTLDVTSPSGGPTEITVRMPCALL</sequence>
<accession>A0A387BNF2</accession>
<dbReference type="AlphaFoldDB" id="A0A387BNF2"/>
<keyword evidence="12" id="KW-1185">Reference proteome</keyword>
<dbReference type="CDD" id="cd16917">
    <property type="entry name" value="HATPase_UhpB-NarQ-NarX-like"/>
    <property type="match status" value="1"/>
</dbReference>
<gene>
    <name evidence="11" type="ORF">D7I44_09520</name>
</gene>